<gene>
    <name evidence="2" type="ORF">JOF36_000381</name>
</gene>
<dbReference type="InterPro" id="IPR013216">
    <property type="entry name" value="Methyltransf_11"/>
</dbReference>
<evidence type="ECO:0000313" key="2">
    <source>
        <dbReference type="EMBL" id="MBP2364685.1"/>
    </source>
</evidence>
<feature type="domain" description="Methyltransferase type 11" evidence="1">
    <location>
        <begin position="62"/>
        <end position="137"/>
    </location>
</feature>
<evidence type="ECO:0000313" key="3">
    <source>
        <dbReference type="Proteomes" id="UP001519295"/>
    </source>
</evidence>
<keyword evidence="2" id="KW-0808">Transferase</keyword>
<reference evidence="2 3" key="1">
    <citation type="submission" date="2021-03" db="EMBL/GenBank/DDBJ databases">
        <title>Sequencing the genomes of 1000 actinobacteria strains.</title>
        <authorList>
            <person name="Klenk H.-P."/>
        </authorList>
    </citation>
    <scope>NUCLEOTIDE SEQUENCE [LARGE SCALE GENOMIC DNA]</scope>
    <source>
        <strain evidence="2 3">DSM 45256</strain>
    </source>
</reference>
<dbReference type="RefSeq" id="WP_210024717.1">
    <property type="nucleotide sequence ID" value="NZ_JAGINU010000001.1"/>
</dbReference>
<comment type="caution">
    <text evidence="2">The sequence shown here is derived from an EMBL/GenBank/DDBJ whole genome shotgun (WGS) entry which is preliminary data.</text>
</comment>
<dbReference type="Pfam" id="PF08241">
    <property type="entry name" value="Methyltransf_11"/>
    <property type="match status" value="1"/>
</dbReference>
<sequence>MSSSRPANELRRRLRFPGTEAYWDRRYEAGGTSGAGSYGPQAEWKASIVNGWVDALGVRSVVDLGCGDGNQLSLAHYPRYLGLDLSAEAVRMCIRRYGDDPTKSFLAYDPSSTSDAAGWLCADLALSMEVLFHLVDDGMFEDYLARLFDSAERYVVICSSDTSDIPQGPHERHRPFTPWISANRSDWVLEQRADPPEDMAIVSSLYLYRRV</sequence>
<accession>A0ABS4VL87</accession>
<dbReference type="SUPFAM" id="SSF53335">
    <property type="entry name" value="S-adenosyl-L-methionine-dependent methyltransferases"/>
    <property type="match status" value="1"/>
</dbReference>
<dbReference type="Gene3D" id="3.40.50.150">
    <property type="entry name" value="Vaccinia Virus protein VP39"/>
    <property type="match status" value="1"/>
</dbReference>
<dbReference type="EMBL" id="JAGINU010000001">
    <property type="protein sequence ID" value="MBP2364685.1"/>
    <property type="molecule type" value="Genomic_DNA"/>
</dbReference>
<name>A0ABS4VL87_9PSEU</name>
<keyword evidence="3" id="KW-1185">Reference proteome</keyword>
<protein>
    <submittedName>
        <fullName evidence="2">SAM-dependent methyltransferase</fullName>
    </submittedName>
</protein>
<dbReference type="GO" id="GO:0032259">
    <property type="term" value="P:methylation"/>
    <property type="evidence" value="ECO:0007669"/>
    <property type="project" value="UniProtKB-KW"/>
</dbReference>
<dbReference type="InterPro" id="IPR029063">
    <property type="entry name" value="SAM-dependent_MTases_sf"/>
</dbReference>
<keyword evidence="2" id="KW-0489">Methyltransferase</keyword>
<evidence type="ECO:0000259" key="1">
    <source>
        <dbReference type="Pfam" id="PF08241"/>
    </source>
</evidence>
<proteinExistence type="predicted"/>
<dbReference type="Proteomes" id="UP001519295">
    <property type="component" value="Unassembled WGS sequence"/>
</dbReference>
<dbReference type="GO" id="GO:0008168">
    <property type="term" value="F:methyltransferase activity"/>
    <property type="evidence" value="ECO:0007669"/>
    <property type="project" value="UniProtKB-KW"/>
</dbReference>
<organism evidence="2 3">
    <name type="scientific">Pseudonocardia parietis</name>
    <dbReference type="NCBI Taxonomy" id="570936"/>
    <lineage>
        <taxon>Bacteria</taxon>
        <taxon>Bacillati</taxon>
        <taxon>Actinomycetota</taxon>
        <taxon>Actinomycetes</taxon>
        <taxon>Pseudonocardiales</taxon>
        <taxon>Pseudonocardiaceae</taxon>
        <taxon>Pseudonocardia</taxon>
    </lineage>
</organism>